<protein>
    <submittedName>
        <fullName evidence="2">Uncharacterized protein</fullName>
    </submittedName>
</protein>
<dbReference type="EMBL" id="HBKO01027028">
    <property type="protein sequence ID" value="CAE2237744.1"/>
    <property type="molecule type" value="Transcribed_RNA"/>
</dbReference>
<name>A0A6T8AYB6_9EUKA</name>
<gene>
    <name evidence="1" type="ORF">CPOL0286_LOCUS12409</name>
    <name evidence="2" type="ORF">CPOL0286_LOCUS12410</name>
</gene>
<dbReference type="EMBL" id="HBKO01027029">
    <property type="protein sequence ID" value="CAE2237750.1"/>
    <property type="molecule type" value="Transcribed_RNA"/>
</dbReference>
<organism evidence="2">
    <name type="scientific">Prymnesium polylepis</name>
    <dbReference type="NCBI Taxonomy" id="72548"/>
    <lineage>
        <taxon>Eukaryota</taxon>
        <taxon>Haptista</taxon>
        <taxon>Haptophyta</taxon>
        <taxon>Prymnesiophyceae</taxon>
        <taxon>Prymnesiales</taxon>
        <taxon>Prymnesiaceae</taxon>
        <taxon>Prymnesium</taxon>
    </lineage>
</organism>
<reference evidence="2" key="1">
    <citation type="submission" date="2021-01" db="EMBL/GenBank/DDBJ databases">
        <authorList>
            <person name="Corre E."/>
            <person name="Pelletier E."/>
            <person name="Niang G."/>
            <person name="Scheremetjew M."/>
            <person name="Finn R."/>
            <person name="Kale V."/>
            <person name="Holt S."/>
            <person name="Cochrane G."/>
            <person name="Meng A."/>
            <person name="Brown T."/>
            <person name="Cohen L."/>
        </authorList>
    </citation>
    <scope>NUCLEOTIDE SEQUENCE</scope>
    <source>
        <strain evidence="2">UIO037</strain>
    </source>
</reference>
<proteinExistence type="predicted"/>
<evidence type="ECO:0000313" key="1">
    <source>
        <dbReference type="EMBL" id="CAE2237744.1"/>
    </source>
</evidence>
<dbReference type="AlphaFoldDB" id="A0A6T8AYB6"/>
<evidence type="ECO:0000313" key="2">
    <source>
        <dbReference type="EMBL" id="CAE2237750.1"/>
    </source>
</evidence>
<accession>A0A6T8AYB6</accession>
<sequence length="101" mass="11612">MTRPIRSTNPENDNASKTCARYGILHIMSTSRFPSCSWQVKAKLHDTIIQIHMLHITSDDLKDWNARALRDVSRPARAEQANAECSTLNMRPRSMHTRCFT</sequence>